<protein>
    <submittedName>
        <fullName evidence="4">Uncharacterized protein</fullName>
    </submittedName>
</protein>
<name>A0A1F5Y1G5_9BACT</name>
<feature type="compositionally biased region" description="Gly residues" evidence="1">
    <location>
        <begin position="147"/>
        <end position="168"/>
    </location>
</feature>
<gene>
    <name evidence="4" type="ORF">A3G54_03995</name>
</gene>
<dbReference type="Pfam" id="PF09603">
    <property type="entry name" value="Fib_succ_major"/>
    <property type="match status" value="1"/>
</dbReference>
<dbReference type="InterPro" id="IPR011871">
    <property type="entry name" value="Fib_succ_major"/>
</dbReference>
<dbReference type="InterPro" id="IPR049304">
    <property type="entry name" value="Gly_rich_dom"/>
</dbReference>
<feature type="domain" description="Fibrobacter succinogenes major paralogous" evidence="2">
    <location>
        <begin position="1068"/>
        <end position="1262"/>
    </location>
</feature>
<comment type="caution">
    <text evidence="4">The sequence shown here is derived from an EMBL/GenBank/DDBJ whole genome shotgun (WGS) entry which is preliminary data.</text>
</comment>
<organism evidence="4 5">
    <name type="scientific">Candidatus Giovannonibacteria bacterium RIFCSPLOWO2_12_FULL_44_15</name>
    <dbReference type="NCBI Taxonomy" id="1798364"/>
    <lineage>
        <taxon>Bacteria</taxon>
        <taxon>Candidatus Giovannoniibacteriota</taxon>
    </lineage>
</organism>
<sequence length="1584" mass="158235">MARKTFSFVLIFLLAFGWAFDYPPAFWKDFFRINYVHAQTQSQDFTTAATSTWVVPYGVNQITIKVWGGGGGSGGGGGNAVGGAGGGGGFVQDTISVTPGESLTVVVGSAGGAGQHDGSFADGSGGGGGGHSAFKRNGTYLLIAGGGGGGGSGSEANEGGGAGSGGGTHTSQGVDGVNGSGTGFGNGGSGGTSLAAGLGGTGGSGTDGGDAGNNAGGYGGDGTGGALAGGAGGAIGSGGKGGLGAVEDQAGGGGGGGGRFGGGGGEESAGGGAGGGGGGSGLCNDGTCDDQAAGNGVTEGGASIGGHNSARGAGGAAVGKQTSGADGEVGQVLISWGDPIEISGKLYNDEGSTVDSVTGKTIKLFVGTSTGSVYSTTTTASSGFWGFKFSPSGFANATGSPIIAWLDGGTSQKAITLTKASSTLPSANITNLNLYKNHVIVRHEGFTGTSTTIADFASYDGDNDSDLLYRANNGTLQVNASNTLYVWPGSEFRPGGPVTLHGNGQNNGDGTLKLAYGVGPQNGGVSTSSILSMNGNALTLAGSFYASSSSIFYSLATTTFNATSTAPKNIIATSSPFYNLAFGTTTGPGGSWAFGGSATTTNNFAVITGTTTLPSTLLDIGGNFANTGRIIANLGTTTFNGATTQYLSGFMVGTSTLNHVEFGGSSQKIFSNNASTTNFVITASGAQELAPTAFSDSADVNYVSAAMVDADSVVIAYRDATTVGKYAVYNISGAEELAPTTFSGVANVVYVSVAMVDADSVVIAFRNAGTLGKYAIYNINGTQELAPTTFSGVANVSYVSAAMVDADSVVIAYRDVASSLGKYTIYNISGAQELAPTTFSGTSDVAYVSATMVDADSVVIAYQDATNLLGKYTVYNISGAQELAPTAFSDSADVNYVSAAMVDADSVAIAYQDATNLLGKYTVYNNKIPITAPSLLSIAGNYSNSGTFTHNSGTVYLNGTVQQTLSGNMTGSAAFSNLTILNNSGTDAETDPGVIFAAVASTTGTFTAITPSTKIRFKEGATTTLQNIVLNGQAQGTEVSLRAATTSSACGFATSITDSRDSKTYNIVGIGSQCWMAQNLNVGTMEAGAGEQTNDAVIDKYCYDDTEANCTTDGGLYQWGEAMNYSASCNGTGAPPDDDCTTPVTGLCPAGWHIPSHYEWTTLEKNAGSSPGSFPYDTTTTGYLGVNEGTNLKVGGSTGFEGILAGYRDTGGSFVIRGTAILFWSSLESGTDAWHRDMNSTEARVFRGSDNKAFGYSARCVKDVSASAVPTWGLEVPGSASISRTDVMDSNACKTASSNIDATGGTNINSGGNTCWTFAAATAFTQRNYRWAANDGNLTTGGPTAAINTIGSSASGTVHRLRMDTAISSANLSGGAQTFTLQYKALSGSCAGEGYNDVGAVGSSEVWRGYDNPSVSDGATLINALLDQSNTLESYEEDGASIANPGAVTVGNAGEWDWVVQNNGATPGGTYCFRMAKNTSPTARVAFGTYTNYPRITTPIGATGGGGNAIGVGGSGENAPAGASGGGTGQSGGQPGEGGEAPGGGTGGGTGQGGGSGGGIDIVPFYKLYGRVLKNIIAALKWTR</sequence>
<feature type="region of interest" description="Disordered" evidence="1">
    <location>
        <begin position="246"/>
        <end position="276"/>
    </location>
</feature>
<reference evidence="4 5" key="1">
    <citation type="journal article" date="2016" name="Nat. Commun.">
        <title>Thousands of microbial genomes shed light on interconnected biogeochemical processes in an aquifer system.</title>
        <authorList>
            <person name="Anantharaman K."/>
            <person name="Brown C.T."/>
            <person name="Hug L.A."/>
            <person name="Sharon I."/>
            <person name="Castelle C.J."/>
            <person name="Probst A.J."/>
            <person name="Thomas B.C."/>
            <person name="Singh A."/>
            <person name="Wilkins M.J."/>
            <person name="Karaoz U."/>
            <person name="Brodie E.L."/>
            <person name="Williams K.H."/>
            <person name="Hubbard S.S."/>
            <person name="Banfield J.F."/>
        </authorList>
    </citation>
    <scope>NUCLEOTIDE SEQUENCE [LARGE SCALE GENOMIC DNA]</scope>
</reference>
<dbReference type="Pfam" id="PF21722">
    <property type="entry name" value="Gly_rich_2"/>
    <property type="match status" value="1"/>
</dbReference>
<dbReference type="Proteomes" id="UP000178894">
    <property type="component" value="Unassembled WGS sequence"/>
</dbReference>
<feature type="compositionally biased region" description="Gly residues" evidence="1">
    <location>
        <begin position="1523"/>
        <end position="1555"/>
    </location>
</feature>
<feature type="region of interest" description="Disordered" evidence="1">
    <location>
        <begin position="147"/>
        <end position="186"/>
    </location>
</feature>
<evidence type="ECO:0000313" key="5">
    <source>
        <dbReference type="Proteomes" id="UP000178894"/>
    </source>
</evidence>
<feature type="compositionally biased region" description="Gly residues" evidence="1">
    <location>
        <begin position="176"/>
        <end position="186"/>
    </location>
</feature>
<feature type="region of interest" description="Disordered" evidence="1">
    <location>
        <begin position="304"/>
        <end position="323"/>
    </location>
</feature>
<evidence type="ECO:0000256" key="1">
    <source>
        <dbReference type="SAM" id="MobiDB-lite"/>
    </source>
</evidence>
<feature type="region of interest" description="Disordered" evidence="1">
    <location>
        <begin position="1511"/>
        <end position="1555"/>
    </location>
</feature>
<dbReference type="NCBIfam" id="TIGR02145">
    <property type="entry name" value="Fib_succ_major"/>
    <property type="match status" value="1"/>
</dbReference>
<accession>A0A1F5Y1G5</accession>
<dbReference type="EMBL" id="MFIQ01000010">
    <property type="protein sequence ID" value="OGF93671.1"/>
    <property type="molecule type" value="Genomic_DNA"/>
</dbReference>
<evidence type="ECO:0000313" key="4">
    <source>
        <dbReference type="EMBL" id="OGF93671.1"/>
    </source>
</evidence>
<proteinExistence type="predicted"/>
<dbReference type="STRING" id="1798364.A3G54_03995"/>
<feature type="domain" description="Glycine-rich" evidence="3">
    <location>
        <begin position="46"/>
        <end position="277"/>
    </location>
</feature>
<evidence type="ECO:0000259" key="3">
    <source>
        <dbReference type="Pfam" id="PF21722"/>
    </source>
</evidence>
<evidence type="ECO:0000259" key="2">
    <source>
        <dbReference type="Pfam" id="PF09603"/>
    </source>
</evidence>